<dbReference type="InterPro" id="IPR024072">
    <property type="entry name" value="DHFR-like_dom_sf"/>
</dbReference>
<dbReference type="PANTHER" id="PTHR38011:SF7">
    <property type="entry name" value="2,5-DIAMINO-6-RIBOSYLAMINO-4(3H)-PYRIMIDINONE 5'-PHOSPHATE REDUCTASE"/>
    <property type="match status" value="1"/>
</dbReference>
<name>A0ABT6W533_9ACTN</name>
<accession>A0ABT6W533</accession>
<dbReference type="PANTHER" id="PTHR38011">
    <property type="entry name" value="DIHYDROFOLATE REDUCTASE FAMILY PROTEIN (AFU_ORTHOLOGUE AFUA_8G06820)"/>
    <property type="match status" value="1"/>
</dbReference>
<dbReference type="InterPro" id="IPR002734">
    <property type="entry name" value="RibDG_C"/>
</dbReference>
<feature type="compositionally biased region" description="Low complexity" evidence="4">
    <location>
        <begin position="243"/>
        <end position="268"/>
    </location>
</feature>
<keyword evidence="3" id="KW-0560">Oxidoreductase</keyword>
<evidence type="ECO:0000256" key="1">
    <source>
        <dbReference type="ARBA" id="ARBA00005104"/>
    </source>
</evidence>
<dbReference type="SUPFAM" id="SSF53597">
    <property type="entry name" value="Dihydrofolate reductase-like"/>
    <property type="match status" value="1"/>
</dbReference>
<proteinExistence type="predicted"/>
<keyword evidence="2" id="KW-0521">NADP</keyword>
<dbReference type="Gene3D" id="3.40.430.10">
    <property type="entry name" value="Dihydrofolate Reductase, subunit A"/>
    <property type="match status" value="1"/>
</dbReference>
<evidence type="ECO:0000313" key="6">
    <source>
        <dbReference type="EMBL" id="MDI5965864.1"/>
    </source>
</evidence>
<sequence>MTGRPHVLLSAAVSLDGHLDDTGPDRLMLSGPEDFERVDALRADSDAILVGANTLRSDDSRLLVASAERRAERVRRGLPEHPLKVTVTASGGLASHLRLWHSGGDKLVFTVDATADALRDRLGGLAEVVSTGPVIDWGALLDELGRRGVRRLMVEGGQTVHTQLVAGDLADEIQLAVAPVLVGDAAAPRFLGTAEYPGGPASRMRLLGADVVGDVVLLRLAPKDREPEDAAPEDVLRTGDAGGVPPEDAAPGGAAPGGVPSEGAAPEGSASGDAAPEDTASGDAAPDDPSPEDDAPTDGPPEGSRPR</sequence>
<dbReference type="InterPro" id="IPR050765">
    <property type="entry name" value="Riboflavin_Biosynth_HTPR"/>
</dbReference>
<dbReference type="Pfam" id="PF01872">
    <property type="entry name" value="RibD_C"/>
    <property type="match status" value="1"/>
</dbReference>
<evidence type="ECO:0000256" key="3">
    <source>
        <dbReference type="ARBA" id="ARBA00023002"/>
    </source>
</evidence>
<dbReference type="RefSeq" id="WP_271325883.1">
    <property type="nucleotide sequence ID" value="NZ_JAAGKO020000041.1"/>
</dbReference>
<evidence type="ECO:0000256" key="4">
    <source>
        <dbReference type="SAM" id="MobiDB-lite"/>
    </source>
</evidence>
<protein>
    <submittedName>
        <fullName evidence="6">RibD family protein</fullName>
    </submittedName>
</protein>
<dbReference type="EMBL" id="JAAGKO020000041">
    <property type="protein sequence ID" value="MDI5965864.1"/>
    <property type="molecule type" value="Genomic_DNA"/>
</dbReference>
<evidence type="ECO:0000259" key="5">
    <source>
        <dbReference type="Pfam" id="PF01872"/>
    </source>
</evidence>
<evidence type="ECO:0000313" key="7">
    <source>
        <dbReference type="Proteomes" id="UP001156398"/>
    </source>
</evidence>
<reference evidence="6 7" key="1">
    <citation type="submission" date="2023-05" db="EMBL/GenBank/DDBJ databases">
        <title>Streptantibioticus silvisoli sp. nov., acidotolerant actinomycetes 1 from pine litter.</title>
        <authorList>
            <person name="Swiecimska M."/>
            <person name="Golinska P."/>
            <person name="Sangal V."/>
            <person name="Wachnowicz B."/>
            <person name="Goodfellow M."/>
        </authorList>
    </citation>
    <scope>NUCLEOTIDE SEQUENCE [LARGE SCALE GENOMIC DNA]</scope>
    <source>
        <strain evidence="6 7">SL54</strain>
    </source>
</reference>
<keyword evidence="7" id="KW-1185">Reference proteome</keyword>
<comment type="caution">
    <text evidence="6">The sequence shown here is derived from an EMBL/GenBank/DDBJ whole genome shotgun (WGS) entry which is preliminary data.</text>
</comment>
<feature type="domain" description="Bacterial bifunctional deaminase-reductase C-terminal" evidence="5">
    <location>
        <begin position="5"/>
        <end position="216"/>
    </location>
</feature>
<gene>
    <name evidence="6" type="ORF">POF43_024565</name>
</gene>
<evidence type="ECO:0000256" key="2">
    <source>
        <dbReference type="ARBA" id="ARBA00022857"/>
    </source>
</evidence>
<feature type="region of interest" description="Disordered" evidence="4">
    <location>
        <begin position="223"/>
        <end position="307"/>
    </location>
</feature>
<feature type="compositionally biased region" description="Acidic residues" evidence="4">
    <location>
        <begin position="285"/>
        <end position="296"/>
    </location>
</feature>
<dbReference type="Proteomes" id="UP001156398">
    <property type="component" value="Unassembled WGS sequence"/>
</dbReference>
<comment type="pathway">
    <text evidence="1">Cofactor biosynthesis; riboflavin biosynthesis.</text>
</comment>
<organism evidence="6 7">
    <name type="scientific">Streptantibioticus silvisoli</name>
    <dbReference type="NCBI Taxonomy" id="2705255"/>
    <lineage>
        <taxon>Bacteria</taxon>
        <taxon>Bacillati</taxon>
        <taxon>Actinomycetota</taxon>
        <taxon>Actinomycetes</taxon>
        <taxon>Kitasatosporales</taxon>
        <taxon>Streptomycetaceae</taxon>
        <taxon>Streptantibioticus</taxon>
    </lineage>
</organism>